<sequence length="776" mass="88451">MRFFNFICTLTSDHMEAPIIRPLDPDVVKKIACGEVINEPINAVKELMENSIDAGADSITVRIINGGYTSIKIEDDGCGIRHSDLPAACRRHTTSKIKEYSDLTTINTFGFRGEALASMSCCSHLSIISRTENDTQGYCAHYLDCELNGSIEPISAIKGTIIEMRDIFYNNPIRLQERPKSNVEAKKISDMITKYSVVYPHIAFAFYSNDKELYKSYGNSTFDVVLRQIYTCEDPDAFFQLNFDVDNNTRAEIFLSTPGNSKAPKYSAIFINGRLISNDRIKHGIENVYIDVLPRGCKPFFFCVLTMPSEIVDVNFHPTKKEVKFLGESKIIEEICVNVKQALTERANQRGVEILKTKEPKKSQKYNIPENQQVFSFPDGKLQMLSQKPKDKNNEKENNNIENNQEEINNKTSVVDDDPIDDTPFSDSDHANSHANDSINDSGVNHQNEFENETSYSKPKVTPVTFEEERPRFLSNNSSDDDLITTDSVSSRLFSVSCDIPPKPKKKKTKENVGIFDDLKYDPIVTCKKPIDRSLQTLEQVLTQPQVSVPKPFRVVDLTSILSMKAEVINSCDFDLAQALKNHEFVGFIGLRLILLQVDSELYAFNLYALLKDFFYQRVLNYFANYSKQFMNPPISIEKSIHIISNDPYQFDFEPHQTMLEDYFNMSIKDNLLHSLPQPLSGYTPSFTTLPLFLYQITHDVDWEDEYECFSGLFDALSSLYSVNPEDEEDEELTKKLQNEITNTILPLLKTDEYKPSTSLKNDVSICALPFNYDDE</sequence>
<comment type="subcellular location">
    <subcellularLocation>
        <location evidence="1">Nucleus</location>
    </subcellularLocation>
</comment>
<dbReference type="PROSITE" id="PS00058">
    <property type="entry name" value="DNA_MISMATCH_REPAIR_1"/>
    <property type="match status" value="1"/>
</dbReference>
<comment type="caution">
    <text evidence="8">The sequence shown here is derived from an EMBL/GenBank/DDBJ whole genome shotgun (WGS) entry which is preliminary data.</text>
</comment>
<dbReference type="SUPFAM" id="SSF55874">
    <property type="entry name" value="ATPase domain of HSP90 chaperone/DNA topoisomerase II/histidine kinase"/>
    <property type="match status" value="1"/>
</dbReference>
<accession>A0A1J4KMM6</accession>
<dbReference type="GO" id="GO:0032389">
    <property type="term" value="C:MutLalpha complex"/>
    <property type="evidence" value="ECO:0007669"/>
    <property type="project" value="TreeGrafter"/>
</dbReference>
<dbReference type="Gene3D" id="3.30.230.10">
    <property type="match status" value="1"/>
</dbReference>
<dbReference type="InterPro" id="IPR032189">
    <property type="entry name" value="Mlh1_C"/>
</dbReference>
<keyword evidence="4" id="KW-0234">DNA repair</keyword>
<dbReference type="CDD" id="cd00782">
    <property type="entry name" value="MutL_Trans"/>
    <property type="match status" value="1"/>
</dbReference>
<dbReference type="Pfam" id="PF16413">
    <property type="entry name" value="Mlh1_C"/>
    <property type="match status" value="1"/>
</dbReference>
<keyword evidence="3" id="KW-0227">DNA damage</keyword>
<dbReference type="GO" id="GO:0005524">
    <property type="term" value="F:ATP binding"/>
    <property type="evidence" value="ECO:0007669"/>
    <property type="project" value="InterPro"/>
</dbReference>
<keyword evidence="5" id="KW-0539">Nucleus</keyword>
<dbReference type="GO" id="GO:0006298">
    <property type="term" value="P:mismatch repair"/>
    <property type="evidence" value="ECO:0007669"/>
    <property type="project" value="InterPro"/>
</dbReference>
<dbReference type="FunFam" id="3.30.565.10:FF:000003">
    <property type="entry name" value="DNA mismatch repair endonuclease MutL"/>
    <property type="match status" value="1"/>
</dbReference>
<dbReference type="InterPro" id="IPR002099">
    <property type="entry name" value="MutL/Mlh/PMS"/>
</dbReference>
<dbReference type="PANTHER" id="PTHR10073">
    <property type="entry name" value="DNA MISMATCH REPAIR PROTEIN MLH, PMS, MUTL"/>
    <property type="match status" value="1"/>
</dbReference>
<name>A0A1J4KMM6_9EUKA</name>
<dbReference type="Proteomes" id="UP000179807">
    <property type="component" value="Unassembled WGS sequence"/>
</dbReference>
<organism evidence="8 9">
    <name type="scientific">Tritrichomonas foetus</name>
    <dbReference type="NCBI Taxonomy" id="1144522"/>
    <lineage>
        <taxon>Eukaryota</taxon>
        <taxon>Metamonada</taxon>
        <taxon>Parabasalia</taxon>
        <taxon>Tritrichomonadida</taxon>
        <taxon>Tritrichomonadidae</taxon>
        <taxon>Tritrichomonas</taxon>
    </lineage>
</organism>
<evidence type="ECO:0000256" key="3">
    <source>
        <dbReference type="ARBA" id="ARBA00022763"/>
    </source>
</evidence>
<feature type="compositionally biased region" description="Polar residues" evidence="6">
    <location>
        <begin position="433"/>
        <end position="457"/>
    </location>
</feature>
<evidence type="ECO:0000313" key="9">
    <source>
        <dbReference type="Proteomes" id="UP000179807"/>
    </source>
</evidence>
<feature type="compositionally biased region" description="Low complexity" evidence="6">
    <location>
        <begin position="400"/>
        <end position="413"/>
    </location>
</feature>
<dbReference type="CDD" id="cd16926">
    <property type="entry name" value="HATPase_MutL-MLH-PMS-like"/>
    <property type="match status" value="1"/>
</dbReference>
<comment type="similarity">
    <text evidence="2">Belongs to the DNA mismatch repair MutL/HexB family.</text>
</comment>
<dbReference type="InterPro" id="IPR038973">
    <property type="entry name" value="MutL/Mlh/Pms-like"/>
</dbReference>
<evidence type="ECO:0000256" key="5">
    <source>
        <dbReference type="ARBA" id="ARBA00023242"/>
    </source>
</evidence>
<evidence type="ECO:0000256" key="4">
    <source>
        <dbReference type="ARBA" id="ARBA00023204"/>
    </source>
</evidence>
<dbReference type="Pfam" id="PF01119">
    <property type="entry name" value="DNA_mis_repair"/>
    <property type="match status" value="1"/>
</dbReference>
<dbReference type="Gene3D" id="3.30.565.10">
    <property type="entry name" value="Histidine kinase-like ATPase, C-terminal domain"/>
    <property type="match status" value="1"/>
</dbReference>
<evidence type="ECO:0000259" key="7">
    <source>
        <dbReference type="SMART" id="SM01340"/>
    </source>
</evidence>
<dbReference type="OrthoDB" id="10263226at2759"/>
<keyword evidence="9" id="KW-1185">Reference proteome</keyword>
<dbReference type="SMART" id="SM01340">
    <property type="entry name" value="DNA_mis_repair"/>
    <property type="match status" value="1"/>
</dbReference>
<evidence type="ECO:0000256" key="6">
    <source>
        <dbReference type="SAM" id="MobiDB-lite"/>
    </source>
</evidence>
<dbReference type="Pfam" id="PF13589">
    <property type="entry name" value="HATPase_c_3"/>
    <property type="match status" value="1"/>
</dbReference>
<feature type="compositionally biased region" description="Basic and acidic residues" evidence="6">
    <location>
        <begin position="388"/>
        <end position="399"/>
    </location>
</feature>
<evidence type="ECO:0000313" key="8">
    <source>
        <dbReference type="EMBL" id="OHT12559.1"/>
    </source>
</evidence>
<dbReference type="RefSeq" id="XP_068365695.1">
    <property type="nucleotide sequence ID" value="XM_068491374.1"/>
</dbReference>
<dbReference type="GO" id="GO:0016887">
    <property type="term" value="F:ATP hydrolysis activity"/>
    <property type="evidence" value="ECO:0007669"/>
    <property type="project" value="InterPro"/>
</dbReference>
<dbReference type="GO" id="GO:0140664">
    <property type="term" value="F:ATP-dependent DNA damage sensor activity"/>
    <property type="evidence" value="ECO:0007669"/>
    <property type="project" value="InterPro"/>
</dbReference>
<evidence type="ECO:0000256" key="2">
    <source>
        <dbReference type="ARBA" id="ARBA00006082"/>
    </source>
</evidence>
<dbReference type="GO" id="GO:0030983">
    <property type="term" value="F:mismatched DNA binding"/>
    <property type="evidence" value="ECO:0007669"/>
    <property type="project" value="InterPro"/>
</dbReference>
<gene>
    <name evidence="8" type="ORF">TRFO_03560</name>
</gene>
<feature type="domain" description="DNA mismatch repair protein S5" evidence="7">
    <location>
        <begin position="226"/>
        <end position="344"/>
    </location>
</feature>
<proteinExistence type="inferred from homology"/>
<dbReference type="EMBL" id="MLAK01000560">
    <property type="protein sequence ID" value="OHT12559.1"/>
    <property type="molecule type" value="Genomic_DNA"/>
</dbReference>
<reference evidence="8" key="1">
    <citation type="submission" date="2016-10" db="EMBL/GenBank/DDBJ databases">
        <authorList>
            <person name="Benchimol M."/>
            <person name="Almeida L.G."/>
            <person name="Vasconcelos A.T."/>
            <person name="Perreira-Neves A."/>
            <person name="Rosa I.A."/>
            <person name="Tasca T."/>
            <person name="Bogo M.R."/>
            <person name="de Souza W."/>
        </authorList>
    </citation>
    <scope>NUCLEOTIDE SEQUENCE [LARGE SCALE GENOMIC DNA]</scope>
    <source>
        <strain evidence="8">K</strain>
    </source>
</reference>
<evidence type="ECO:0000256" key="1">
    <source>
        <dbReference type="ARBA" id="ARBA00004123"/>
    </source>
</evidence>
<dbReference type="InterPro" id="IPR013507">
    <property type="entry name" value="DNA_mismatch_S5_2-like"/>
</dbReference>
<dbReference type="AlphaFoldDB" id="A0A1J4KMM6"/>
<dbReference type="InterPro" id="IPR014721">
    <property type="entry name" value="Ribsml_uS5_D2-typ_fold_subgr"/>
</dbReference>
<protein>
    <submittedName>
        <fullName evidence="8">DNA mismatch repair protein</fullName>
    </submittedName>
</protein>
<dbReference type="InterPro" id="IPR036890">
    <property type="entry name" value="HATPase_C_sf"/>
</dbReference>
<dbReference type="InterPro" id="IPR014762">
    <property type="entry name" value="DNA_mismatch_repair_CS"/>
</dbReference>
<dbReference type="NCBIfam" id="TIGR00585">
    <property type="entry name" value="mutl"/>
    <property type="match status" value="1"/>
</dbReference>
<dbReference type="GeneID" id="94826078"/>
<dbReference type="PANTHER" id="PTHR10073:SF52">
    <property type="entry name" value="MISMATCH REPAIR ENDONUCLEASE PMS2"/>
    <property type="match status" value="1"/>
</dbReference>
<dbReference type="VEuPathDB" id="TrichDB:TRFO_03560"/>
<dbReference type="InterPro" id="IPR020568">
    <property type="entry name" value="Ribosomal_Su5_D2-typ_SF"/>
</dbReference>
<feature type="region of interest" description="Disordered" evidence="6">
    <location>
        <begin position="384"/>
        <end position="479"/>
    </location>
</feature>
<dbReference type="SUPFAM" id="SSF54211">
    <property type="entry name" value="Ribosomal protein S5 domain 2-like"/>
    <property type="match status" value="1"/>
</dbReference>